<dbReference type="EMBL" id="BK057792">
    <property type="protein sequence ID" value="DAE91954.1"/>
    <property type="molecule type" value="Genomic_DNA"/>
</dbReference>
<dbReference type="Gene3D" id="3.30.310.240">
    <property type="entry name" value="Bacterial toxin RNase RnlA/LsoA, N-terminal domain"/>
    <property type="match status" value="1"/>
</dbReference>
<proteinExistence type="predicted"/>
<evidence type="ECO:0000259" key="1">
    <source>
        <dbReference type="Pfam" id="PF19417"/>
    </source>
</evidence>
<accession>A0A8S5RRJ1</accession>
<dbReference type="InterPro" id="IPR045837">
    <property type="entry name" value="RnlA_toxin_N"/>
</dbReference>
<organism evidence="2">
    <name type="scientific">Podoviridae sp. ctXdu7</name>
    <dbReference type="NCBI Taxonomy" id="2827618"/>
    <lineage>
        <taxon>Viruses</taxon>
        <taxon>Duplodnaviria</taxon>
        <taxon>Heunggongvirae</taxon>
        <taxon>Uroviricota</taxon>
        <taxon>Caudoviricetes</taxon>
    </lineage>
</organism>
<dbReference type="Gene3D" id="3.30.160.690">
    <property type="entry name" value="Bacterial toxin RNase RnlA/LsoA, N repeated domain"/>
    <property type="match status" value="1"/>
</dbReference>
<protein>
    <recommendedName>
        <fullName evidence="1">Bacterial toxin RNase RnlA/LsoA N-terminal domain-containing protein</fullName>
    </recommendedName>
</protein>
<feature type="domain" description="Bacterial toxin RNase RnlA/LsoA N-terminal" evidence="1">
    <location>
        <begin position="6"/>
        <end position="84"/>
    </location>
</feature>
<reference evidence="2" key="1">
    <citation type="journal article" date="2021" name="Proc. Natl. Acad. Sci. U.S.A.">
        <title>A Catalog of Tens of Thousands of Viruses from Human Metagenomes Reveals Hidden Associations with Chronic Diseases.</title>
        <authorList>
            <person name="Tisza M.J."/>
            <person name="Buck C.B."/>
        </authorList>
    </citation>
    <scope>NUCLEOTIDE SEQUENCE</scope>
    <source>
        <strain evidence="2">CtXdu7</strain>
    </source>
</reference>
<name>A0A8S5RRJ1_9CAUD</name>
<sequence length="174" mass="20209">MSDTLKLCLNRDKMFDKLTTYLEQAASTYEYKDLGKAGIRVVFWSSQELPPTTVDIKYLIDGTTSIIYNQGKNPLAGYDLANYIVKNTCFENDPKDNGNYTKVIENVNLTEYLKELSKKDHISIKFLKEDKLSNLIAYRIDYKYYNSCRLTFYPKTNRLLIQGKPLNAFYICSK</sequence>
<dbReference type="Pfam" id="PF19417">
    <property type="entry name" value="RnlA_toxin_N"/>
    <property type="match status" value="1"/>
</dbReference>
<evidence type="ECO:0000313" key="2">
    <source>
        <dbReference type="EMBL" id="DAE91954.1"/>
    </source>
</evidence>